<dbReference type="PANTHER" id="PTHR42879">
    <property type="entry name" value="3-OXOACYL-(ACYL-CARRIER-PROTEIN) REDUCTASE"/>
    <property type="match status" value="1"/>
</dbReference>
<dbReference type="FunFam" id="3.40.50.720:FF:000084">
    <property type="entry name" value="Short-chain dehydrogenase reductase"/>
    <property type="match status" value="1"/>
</dbReference>
<dbReference type="InterPro" id="IPR050259">
    <property type="entry name" value="SDR"/>
</dbReference>
<dbReference type="Pfam" id="PF13561">
    <property type="entry name" value="adh_short_C2"/>
    <property type="match status" value="1"/>
</dbReference>
<dbReference type="PRINTS" id="PR00081">
    <property type="entry name" value="GDHRDH"/>
</dbReference>
<comment type="similarity">
    <text evidence="1">Belongs to the short-chain dehydrogenases/reductases (SDR) family.</text>
</comment>
<name>A0A841DXY4_9ACTN</name>
<evidence type="ECO:0000256" key="2">
    <source>
        <dbReference type="ARBA" id="ARBA00023002"/>
    </source>
</evidence>
<dbReference type="Proteomes" id="UP000558997">
    <property type="component" value="Unassembled WGS sequence"/>
</dbReference>
<protein>
    <submittedName>
        <fullName evidence="3">3-oxoacyl-[acyl-carrier protein] reductase</fullName>
        <ecNumber evidence="3">1.1.1.100</ecNumber>
    </submittedName>
</protein>
<comment type="caution">
    <text evidence="3">The sequence shown here is derived from an EMBL/GenBank/DDBJ whole genome shotgun (WGS) entry which is preliminary data.</text>
</comment>
<dbReference type="InterPro" id="IPR020904">
    <property type="entry name" value="Sc_DH/Rdtase_CS"/>
</dbReference>
<dbReference type="EMBL" id="JACHNF010000001">
    <property type="protein sequence ID" value="MBB5982831.1"/>
    <property type="molecule type" value="Genomic_DNA"/>
</dbReference>
<gene>
    <name evidence="3" type="ORF">HDA44_006172</name>
</gene>
<dbReference type="EC" id="1.1.1.100" evidence="3"/>
<organism evidence="3 4">
    <name type="scientific">Kribbella solani</name>
    <dbReference type="NCBI Taxonomy" id="236067"/>
    <lineage>
        <taxon>Bacteria</taxon>
        <taxon>Bacillati</taxon>
        <taxon>Actinomycetota</taxon>
        <taxon>Actinomycetes</taxon>
        <taxon>Propionibacteriales</taxon>
        <taxon>Kribbellaceae</taxon>
        <taxon>Kribbella</taxon>
    </lineage>
</organism>
<dbReference type="PRINTS" id="PR00080">
    <property type="entry name" value="SDRFAMILY"/>
</dbReference>
<keyword evidence="4" id="KW-1185">Reference proteome</keyword>
<evidence type="ECO:0000256" key="1">
    <source>
        <dbReference type="ARBA" id="ARBA00006484"/>
    </source>
</evidence>
<dbReference type="PANTHER" id="PTHR42879:SF2">
    <property type="entry name" value="3-OXOACYL-[ACYL-CARRIER-PROTEIN] REDUCTASE FABG"/>
    <property type="match status" value="1"/>
</dbReference>
<dbReference type="InterPro" id="IPR002347">
    <property type="entry name" value="SDR_fam"/>
</dbReference>
<dbReference type="AlphaFoldDB" id="A0A841DXY4"/>
<dbReference type="RefSeq" id="WP_238352585.1">
    <property type="nucleotide sequence ID" value="NZ_BAAAVN010000002.1"/>
</dbReference>
<evidence type="ECO:0000313" key="3">
    <source>
        <dbReference type="EMBL" id="MBB5982831.1"/>
    </source>
</evidence>
<dbReference type="Gene3D" id="3.40.50.720">
    <property type="entry name" value="NAD(P)-binding Rossmann-like Domain"/>
    <property type="match status" value="1"/>
</dbReference>
<sequence length="261" mass="26720">MTATEGKHVMELQGTRALVTGAGHGIGRGIALGLAAAGADVVVHYGKSADAAARTVAEIEELGRKAIAVGADVTSTAEVNRLLDETIGFLGGLDVLVCNAGHLIGRVKVEEMTDEHFQQVVDVNLGATFRTTRAAIPHLAQSANPRIVTMSSLAAHNGGGPGSVVYAAAKAGVRGFTKGLAKELGPRGITVNSVAPGYIAETAFHQTFSTTEAQANMVAGTPIGRAGQVEDVANAVRFLALPSSGYLTGITIDIDGGTWPR</sequence>
<dbReference type="SUPFAM" id="SSF51735">
    <property type="entry name" value="NAD(P)-binding Rossmann-fold domains"/>
    <property type="match status" value="1"/>
</dbReference>
<evidence type="ECO:0000313" key="4">
    <source>
        <dbReference type="Proteomes" id="UP000558997"/>
    </source>
</evidence>
<reference evidence="3 4" key="1">
    <citation type="submission" date="2020-08" db="EMBL/GenBank/DDBJ databases">
        <title>Sequencing the genomes of 1000 actinobacteria strains.</title>
        <authorList>
            <person name="Klenk H.-P."/>
        </authorList>
    </citation>
    <scope>NUCLEOTIDE SEQUENCE [LARGE SCALE GENOMIC DNA]</scope>
    <source>
        <strain evidence="3 4">DSM 17294</strain>
    </source>
</reference>
<accession>A0A841DXY4</accession>
<dbReference type="InterPro" id="IPR036291">
    <property type="entry name" value="NAD(P)-bd_dom_sf"/>
</dbReference>
<dbReference type="GO" id="GO:0032787">
    <property type="term" value="P:monocarboxylic acid metabolic process"/>
    <property type="evidence" value="ECO:0007669"/>
    <property type="project" value="UniProtKB-ARBA"/>
</dbReference>
<dbReference type="GO" id="GO:0004316">
    <property type="term" value="F:3-oxoacyl-[acyl-carrier-protein] reductase (NADPH) activity"/>
    <property type="evidence" value="ECO:0007669"/>
    <property type="project" value="UniProtKB-EC"/>
</dbReference>
<proteinExistence type="inferred from homology"/>
<keyword evidence="2 3" id="KW-0560">Oxidoreductase</keyword>
<dbReference type="PROSITE" id="PS00061">
    <property type="entry name" value="ADH_SHORT"/>
    <property type="match status" value="1"/>
</dbReference>